<dbReference type="EMBL" id="JAFBCG010000001">
    <property type="protein sequence ID" value="MBM7802612.1"/>
    <property type="molecule type" value="Genomic_DNA"/>
</dbReference>
<dbReference type="Proteomes" id="UP000746584">
    <property type="component" value="Unassembled WGS sequence"/>
</dbReference>
<dbReference type="RefSeq" id="WP_175328008.1">
    <property type="nucleotide sequence ID" value="NZ_BMOI01000012.1"/>
</dbReference>
<dbReference type="EMBL" id="BMOI01000012">
    <property type="protein sequence ID" value="GGL06544.1"/>
    <property type="molecule type" value="Genomic_DNA"/>
</dbReference>
<dbReference type="Gene3D" id="3.30.70.100">
    <property type="match status" value="1"/>
</dbReference>
<dbReference type="InterPro" id="IPR017969">
    <property type="entry name" value="Heavy-metal-associated_CS"/>
</dbReference>
<reference evidence="3" key="1">
    <citation type="journal article" date="2014" name="Int. J. Syst. Evol. Microbiol.">
        <title>Complete genome sequence of Corynebacterium casei LMG S-19264T (=DSM 44701T), isolated from a smear-ripened cheese.</title>
        <authorList>
            <consortium name="US DOE Joint Genome Institute (JGI-PGF)"/>
            <person name="Walter F."/>
            <person name="Albersmeier A."/>
            <person name="Kalinowski J."/>
            <person name="Ruckert C."/>
        </authorList>
    </citation>
    <scope>NUCLEOTIDE SEQUENCE</scope>
    <source>
        <strain evidence="3">JCM 1480</strain>
    </source>
</reference>
<comment type="caution">
    <text evidence="3">The sequence shown here is derived from an EMBL/GenBank/DDBJ whole genome shotgun (WGS) entry which is preliminary data.</text>
</comment>
<dbReference type="Pfam" id="PF00403">
    <property type="entry name" value="HMA"/>
    <property type="match status" value="1"/>
</dbReference>
<dbReference type="AlphaFoldDB" id="A0A7Y6BAW6"/>
<dbReference type="SUPFAM" id="SSF55008">
    <property type="entry name" value="HMA, heavy metal-associated domain"/>
    <property type="match status" value="1"/>
</dbReference>
<dbReference type="InterPro" id="IPR006121">
    <property type="entry name" value="HMA_dom"/>
</dbReference>
<gene>
    <name evidence="3" type="ORF">GCM10009769_26010</name>
    <name evidence="4" type="ORF">JOE58_001863</name>
</gene>
<protein>
    <submittedName>
        <fullName evidence="4">Copper chaperone CopZ</fullName>
    </submittedName>
    <submittedName>
        <fullName evidence="3">Heavy metal transport/detoxification protein</fullName>
    </submittedName>
</protein>
<evidence type="ECO:0000313" key="5">
    <source>
        <dbReference type="Proteomes" id="UP000648535"/>
    </source>
</evidence>
<evidence type="ECO:0000313" key="3">
    <source>
        <dbReference type="EMBL" id="GGL06544.1"/>
    </source>
</evidence>
<evidence type="ECO:0000256" key="1">
    <source>
        <dbReference type="ARBA" id="ARBA00022723"/>
    </source>
</evidence>
<sequence length="72" mass="7411">MTTETLLVTGMTCEHCVMSVTEELSEIDAVQSVAVDLVPGGSSAVTVTSDQPVDADVLDGAIAEAGYEVVRP</sequence>
<evidence type="ECO:0000313" key="6">
    <source>
        <dbReference type="Proteomes" id="UP000746584"/>
    </source>
</evidence>
<proteinExistence type="predicted"/>
<keyword evidence="6" id="KW-1185">Reference proteome</keyword>
<dbReference type="PROSITE" id="PS50846">
    <property type="entry name" value="HMA_2"/>
    <property type="match status" value="1"/>
</dbReference>
<dbReference type="Proteomes" id="UP000648535">
    <property type="component" value="Unassembled WGS sequence"/>
</dbReference>
<feature type="domain" description="HMA" evidence="2">
    <location>
        <begin position="2"/>
        <end position="70"/>
    </location>
</feature>
<dbReference type="CDD" id="cd00371">
    <property type="entry name" value="HMA"/>
    <property type="match status" value="1"/>
</dbReference>
<reference evidence="4 6" key="3">
    <citation type="submission" date="2021-01" db="EMBL/GenBank/DDBJ databases">
        <title>Sequencing the genomes of 1000 actinobacteria strains.</title>
        <authorList>
            <person name="Klenk H.-P."/>
        </authorList>
    </citation>
    <scope>NUCLEOTIDE SEQUENCE [LARGE SCALE GENOMIC DNA]</scope>
    <source>
        <strain evidence="4 6">DSM 20542</strain>
    </source>
</reference>
<evidence type="ECO:0000313" key="4">
    <source>
        <dbReference type="EMBL" id="MBM7802612.1"/>
    </source>
</evidence>
<dbReference type="PROSITE" id="PS01047">
    <property type="entry name" value="HMA_1"/>
    <property type="match status" value="1"/>
</dbReference>
<evidence type="ECO:0000259" key="2">
    <source>
        <dbReference type="PROSITE" id="PS50846"/>
    </source>
</evidence>
<reference evidence="3" key="2">
    <citation type="submission" date="2020-09" db="EMBL/GenBank/DDBJ databases">
        <authorList>
            <person name="Sun Q."/>
            <person name="Ohkuma M."/>
        </authorList>
    </citation>
    <scope>NUCLEOTIDE SEQUENCE</scope>
    <source>
        <strain evidence="3">JCM 1480</strain>
    </source>
</reference>
<dbReference type="GO" id="GO:0046872">
    <property type="term" value="F:metal ion binding"/>
    <property type="evidence" value="ECO:0007669"/>
    <property type="project" value="UniProtKB-KW"/>
</dbReference>
<keyword evidence="1" id="KW-0479">Metal-binding</keyword>
<accession>A0A7Y6BAW6</accession>
<dbReference type="InterPro" id="IPR036163">
    <property type="entry name" value="HMA_dom_sf"/>
</dbReference>
<name>A0A7Y6BAW6_9MICO</name>
<organism evidence="3 5">
    <name type="scientific">Curtobacterium luteum</name>
    <dbReference type="NCBI Taxonomy" id="33881"/>
    <lineage>
        <taxon>Bacteria</taxon>
        <taxon>Bacillati</taxon>
        <taxon>Actinomycetota</taxon>
        <taxon>Actinomycetes</taxon>
        <taxon>Micrococcales</taxon>
        <taxon>Microbacteriaceae</taxon>
        <taxon>Curtobacterium</taxon>
    </lineage>
</organism>